<dbReference type="PANTHER" id="PTHR34199">
    <property type="entry name" value="NUMOD3 MOTIF FAMILY PROTEIN, EXPRESSED"/>
    <property type="match status" value="1"/>
</dbReference>
<dbReference type="SUPFAM" id="SSF48371">
    <property type="entry name" value="ARM repeat"/>
    <property type="match status" value="2"/>
</dbReference>
<accession>A0A0E0C8B7</accession>
<dbReference type="Pfam" id="PF16213">
    <property type="entry name" value="DCB"/>
    <property type="match status" value="1"/>
</dbReference>
<dbReference type="InterPro" id="IPR032817">
    <property type="entry name" value="Mon2_C"/>
</dbReference>
<evidence type="ECO:0008006" key="6">
    <source>
        <dbReference type="Google" id="ProtNLM"/>
    </source>
</evidence>
<evidence type="ECO:0000259" key="2">
    <source>
        <dbReference type="Pfam" id="PF16206"/>
    </source>
</evidence>
<evidence type="ECO:0000259" key="3">
    <source>
        <dbReference type="Pfam" id="PF16213"/>
    </source>
</evidence>
<feature type="domain" description="Mon2/Sec7/BIG1-like dimerisation and cyclophilin-binding" evidence="3">
    <location>
        <begin position="3"/>
        <end position="194"/>
    </location>
</feature>
<reference evidence="4" key="2">
    <citation type="submission" date="2018-05" db="EMBL/GenBank/DDBJ databases">
        <title>OmerRS3 (Oryza meridionalis Reference Sequence Version 3).</title>
        <authorList>
            <person name="Zhang J."/>
            <person name="Kudrna D."/>
            <person name="Lee S."/>
            <person name="Talag J."/>
            <person name="Welchert J."/>
            <person name="Wing R.A."/>
        </authorList>
    </citation>
    <scope>NUCLEOTIDE SEQUENCE [LARGE SCALE GENOMIC DNA]</scope>
    <source>
        <strain evidence="4">cv. OR44</strain>
    </source>
</reference>
<dbReference type="InterPro" id="IPR032629">
    <property type="entry name" value="DCB_dom"/>
</dbReference>
<dbReference type="PANTHER" id="PTHR34199:SF4">
    <property type="entry name" value="ARM REPEAT SUPERFAMILY PROTEIN"/>
    <property type="match status" value="1"/>
</dbReference>
<feature type="domain" description="Mon2 C-terminal" evidence="2">
    <location>
        <begin position="707"/>
        <end position="967"/>
    </location>
</feature>
<reference evidence="4" key="1">
    <citation type="submission" date="2015-04" db="UniProtKB">
        <authorList>
            <consortium name="EnsemblPlants"/>
        </authorList>
    </citation>
    <scope>IDENTIFICATION</scope>
</reference>
<dbReference type="EnsemblPlants" id="OMERI01G29560.4">
    <property type="protein sequence ID" value="OMERI01G29560.4"/>
    <property type="gene ID" value="OMERI01G29560"/>
</dbReference>
<name>A0A0E0C8B7_9ORYZ</name>
<evidence type="ECO:0000313" key="4">
    <source>
        <dbReference type="EnsemblPlants" id="OMERI01G29560.4"/>
    </source>
</evidence>
<evidence type="ECO:0000256" key="1">
    <source>
        <dbReference type="SAM" id="MobiDB-lite"/>
    </source>
</evidence>
<evidence type="ECO:0000313" key="5">
    <source>
        <dbReference type="Proteomes" id="UP000008021"/>
    </source>
</evidence>
<dbReference type="STRING" id="40149.A0A0E0C8B7"/>
<proteinExistence type="predicted"/>
<dbReference type="Gramene" id="OMERI01G29560.4">
    <property type="protein sequence ID" value="OMERI01G29560.4"/>
    <property type="gene ID" value="OMERI01G29560"/>
</dbReference>
<dbReference type="InterPro" id="IPR016024">
    <property type="entry name" value="ARM-type_fold"/>
</dbReference>
<feature type="region of interest" description="Disordered" evidence="1">
    <location>
        <begin position="762"/>
        <end position="781"/>
    </location>
</feature>
<keyword evidence="5" id="KW-1185">Reference proteome</keyword>
<dbReference type="HOGENOM" id="CLU_001169_2_0_1"/>
<dbReference type="Pfam" id="PF16206">
    <property type="entry name" value="Mon2_C"/>
    <property type="match status" value="1"/>
</dbReference>
<sequence>MAFMAALETDLRALSAEARRRHPSVKDAAEHAILKELMGSCSSQVQCTCLECFCKKPKLRSLSSPMEIAQNEDILQMFLVACSVKSVKLSVIGLSCLQKLISHDAVASSALKDILTTLKDHAEMTDEIVQLKTLQTILIIFQSHLQPESEVNMSQALDICLHLLESNRSSDSVRNTAAATFRQAVALVFDNVVHAESLPSSKASSARLSSRASSVADNVTHSFSHTLSLGRNSVEPTVREKLSNVGKLGLRLLEDLTALAAGGSALLPYQQLEGEAGEPAFRRLVLRLVAHVIRLYSSSLVTESEGFCIEAHTLRLLFQTFDMNPTNTNVVENIVRALALVVATIQASDLSEETLAAVAGMFSSKAKGIEWSMDNDASNAAVLVASEAHTITLALEGLLGVVFTIATLTDEALDVGELESPKCELGSTECCGQLALLCAAMVNSSWLTILDSLSLILMRSQGEAIILEILKGYQAFTQACGVLRAIEPLNSFLASLCKFTINNPNEGEKRSIVLSPGSKKVEMLVDQRDSIILTPKNVQALRTLFNVAHRLHNVLGPSWVLVLETLAALDRAIHSPHASTQEVSASVSRLSRDTSGQYSDFHILSSLNSQLANCSNAQLRNMALESLDHSICSVVGSEKFQGISSAPHHFQEEKLLKESETVSFEYAVLSPLVILYSSNKNIDVQMGALKILLHVLESIRVIMNEGLATIPVQCLDECILVTGAYGTQKTDINISLTAVGLLWTATDFVVKGLISKSAEKANGMDEEAESGGTVKEEALSSSEKDIKQSPLRSVVDYNKLFFSVFSVLQKLGADDRPEVRNSAVRTLFQTLSTHGQKLSKTMWEDCLWIYVFPMLERVSHLASTSSRDEWQGKELGTRAGKAVHMLIHHSRNTAQKQWDETIVLVLGGIARLLRSFFHFLQQLSKFSSGWVLLLDFVKNGILNGSKEVALAAINCLQTFVGSNCSKGNLESSYVKSVLDIYELVLQTSPNYKNDSADKVKQEVLRGLGDLYVQAQSLFNDEMYLRLMAVMHLMIKSSMNPIDYDNELGSIPALQRGILEIIPMLRPTTMLSSMWSPLLLELLCYLNSHDTPLQKQGKEMHEQKSDAANGATHGFLERSHLNNSSTKMDNAVGCGWGIMFIEKLVPIVVNLFLEAPQNERFNSSPEVIRCLGRCMNTRRDNPKGTLWRVSAECFNRVMVDEVTHDSADCKSGMSSYKFSRARFWKEVADVYETFLVGSCGRVLSSDVPSVDSVTADETLEMAVLTVFGDNVLKLQKDAPVEVLQRLVNCLDHCASRTGSLPLQTVGLIFTELLADDVFFMLLYIGDKLMCYSIRNQQSIDLSSYEAFLADENDLGEGPLPSVRIDETICVLQELARLIINMETANALSMPLYLKEALEKNESHGRAHLLALLPTFSELVVSREARVRELVQVLLRLIASELGLQRLT</sequence>
<organism evidence="4">
    <name type="scientific">Oryza meridionalis</name>
    <dbReference type="NCBI Taxonomy" id="40149"/>
    <lineage>
        <taxon>Eukaryota</taxon>
        <taxon>Viridiplantae</taxon>
        <taxon>Streptophyta</taxon>
        <taxon>Embryophyta</taxon>
        <taxon>Tracheophyta</taxon>
        <taxon>Spermatophyta</taxon>
        <taxon>Magnoliopsida</taxon>
        <taxon>Liliopsida</taxon>
        <taxon>Poales</taxon>
        <taxon>Poaceae</taxon>
        <taxon>BOP clade</taxon>
        <taxon>Oryzoideae</taxon>
        <taxon>Oryzeae</taxon>
        <taxon>Oryzinae</taxon>
        <taxon>Oryza</taxon>
    </lineage>
</organism>
<dbReference type="Proteomes" id="UP000008021">
    <property type="component" value="Chromosome 1"/>
</dbReference>
<protein>
    <recommendedName>
        <fullName evidence="6">Protein MON2 homolog</fullName>
    </recommendedName>
</protein>